<proteinExistence type="predicted"/>
<dbReference type="AlphaFoldDB" id="A0A1V8SX08"/>
<dbReference type="Proteomes" id="UP000192596">
    <property type="component" value="Unassembled WGS sequence"/>
</dbReference>
<sequence length="126" mass="15298">MQFLAQASPKAEIRTCNDYKAINHVDKHENDDYDLRKDMLCLYILHENWRRIPLNAMLVHRDPGDEDSDAYHYHDYDYDYDHDYDDNSDDDNDNDYYHSNYHPNYHTNDNDDDDDDDDNHDDNHDH</sequence>
<feature type="compositionally biased region" description="Acidic residues" evidence="1">
    <location>
        <begin position="82"/>
        <end position="94"/>
    </location>
</feature>
<gene>
    <name evidence="2" type="ORF">B0A48_10235</name>
</gene>
<dbReference type="InParanoid" id="A0A1V8SX08"/>
<feature type="compositionally biased region" description="Low complexity" evidence="1">
    <location>
        <begin position="97"/>
        <end position="106"/>
    </location>
</feature>
<keyword evidence="3" id="KW-1185">Reference proteome</keyword>
<dbReference type="EMBL" id="NAJO01000024">
    <property type="protein sequence ID" value="OQO03571.1"/>
    <property type="molecule type" value="Genomic_DNA"/>
</dbReference>
<evidence type="ECO:0000313" key="3">
    <source>
        <dbReference type="Proteomes" id="UP000192596"/>
    </source>
</evidence>
<evidence type="ECO:0000313" key="2">
    <source>
        <dbReference type="EMBL" id="OQO03571.1"/>
    </source>
</evidence>
<name>A0A1V8SX08_9PEZI</name>
<evidence type="ECO:0000256" key="1">
    <source>
        <dbReference type="SAM" id="MobiDB-lite"/>
    </source>
</evidence>
<comment type="caution">
    <text evidence="2">The sequence shown here is derived from an EMBL/GenBank/DDBJ whole genome shotgun (WGS) entry which is preliminary data.</text>
</comment>
<organism evidence="2 3">
    <name type="scientific">Cryoendolithus antarcticus</name>
    <dbReference type="NCBI Taxonomy" id="1507870"/>
    <lineage>
        <taxon>Eukaryota</taxon>
        <taxon>Fungi</taxon>
        <taxon>Dikarya</taxon>
        <taxon>Ascomycota</taxon>
        <taxon>Pezizomycotina</taxon>
        <taxon>Dothideomycetes</taxon>
        <taxon>Dothideomycetidae</taxon>
        <taxon>Cladosporiales</taxon>
        <taxon>Cladosporiaceae</taxon>
        <taxon>Cryoendolithus</taxon>
    </lineage>
</organism>
<feature type="compositionally biased region" description="Basic and acidic residues" evidence="1">
    <location>
        <begin position="60"/>
        <end position="81"/>
    </location>
</feature>
<reference evidence="3" key="1">
    <citation type="submission" date="2017-03" db="EMBL/GenBank/DDBJ databases">
        <title>Genomes of endolithic fungi from Antarctica.</title>
        <authorList>
            <person name="Coleine C."/>
            <person name="Masonjones S."/>
            <person name="Stajich J.E."/>
        </authorList>
    </citation>
    <scope>NUCLEOTIDE SEQUENCE [LARGE SCALE GENOMIC DNA]</scope>
    <source>
        <strain evidence="3">CCFEE 5527</strain>
    </source>
</reference>
<feature type="compositionally biased region" description="Acidic residues" evidence="1">
    <location>
        <begin position="110"/>
        <end position="120"/>
    </location>
</feature>
<protein>
    <submittedName>
        <fullName evidence="2">Uncharacterized protein</fullName>
    </submittedName>
</protein>
<feature type="region of interest" description="Disordered" evidence="1">
    <location>
        <begin position="60"/>
        <end position="126"/>
    </location>
</feature>
<accession>A0A1V8SX08</accession>